<evidence type="ECO:0000313" key="1">
    <source>
        <dbReference type="EMBL" id="CAH2245502.1"/>
    </source>
</evidence>
<comment type="caution">
    <text evidence="1">The sequence shown here is derived from an EMBL/GenBank/DDBJ whole genome shotgun (WGS) entry which is preliminary data.</text>
</comment>
<protein>
    <submittedName>
        <fullName evidence="1">Jg8732 protein</fullName>
    </submittedName>
</protein>
<proteinExistence type="predicted"/>
<dbReference type="EMBL" id="CAKXAJ010025907">
    <property type="protein sequence ID" value="CAH2245502.1"/>
    <property type="molecule type" value="Genomic_DNA"/>
</dbReference>
<dbReference type="Proteomes" id="UP000838756">
    <property type="component" value="Unassembled WGS sequence"/>
</dbReference>
<dbReference type="AlphaFoldDB" id="A0A8S4S3A2"/>
<keyword evidence="2" id="KW-1185">Reference proteome</keyword>
<evidence type="ECO:0000313" key="2">
    <source>
        <dbReference type="Proteomes" id="UP000838756"/>
    </source>
</evidence>
<name>A0A8S4S3A2_9NEOP</name>
<organism evidence="1 2">
    <name type="scientific">Pararge aegeria aegeria</name>
    <dbReference type="NCBI Taxonomy" id="348720"/>
    <lineage>
        <taxon>Eukaryota</taxon>
        <taxon>Metazoa</taxon>
        <taxon>Ecdysozoa</taxon>
        <taxon>Arthropoda</taxon>
        <taxon>Hexapoda</taxon>
        <taxon>Insecta</taxon>
        <taxon>Pterygota</taxon>
        <taxon>Neoptera</taxon>
        <taxon>Endopterygota</taxon>
        <taxon>Lepidoptera</taxon>
        <taxon>Glossata</taxon>
        <taxon>Ditrysia</taxon>
        <taxon>Papilionoidea</taxon>
        <taxon>Nymphalidae</taxon>
        <taxon>Satyrinae</taxon>
        <taxon>Satyrini</taxon>
        <taxon>Parargina</taxon>
        <taxon>Pararge</taxon>
    </lineage>
</organism>
<reference evidence="1" key="1">
    <citation type="submission" date="2022-03" db="EMBL/GenBank/DDBJ databases">
        <authorList>
            <person name="Lindestad O."/>
        </authorList>
    </citation>
    <scope>NUCLEOTIDE SEQUENCE</scope>
</reference>
<sequence length="129" mass="14793">MSKPSHWERSLLQQRTGDDDDVFKNRAKQCKEHVMQPVALHVSINVRRFLSDIGHGSQYPERFSNYPGDVIEHKSCANTGELPIPHFYCPMEQQIRHDQKDIRRKTVSLKCSRRHGGESASILKLPAGT</sequence>
<gene>
    <name evidence="1" type="primary">jg8732</name>
    <name evidence="1" type="ORF">PAEG_LOCUS21119</name>
</gene>
<accession>A0A8S4S3A2</accession>